<evidence type="ECO:0000313" key="2">
    <source>
        <dbReference type="Proteomes" id="UP000247188"/>
    </source>
</evidence>
<evidence type="ECO:0000313" key="1">
    <source>
        <dbReference type="EMBL" id="AWN05239.1"/>
    </source>
</evidence>
<dbReference type="RefSeq" id="YP_010754638.1">
    <property type="nucleotide sequence ID" value="NC_073462.1"/>
</dbReference>
<gene>
    <name evidence="1" type="primary">14</name>
    <name evidence="1" type="ORF">SEA_IBANTIK_14</name>
</gene>
<dbReference type="KEGG" id="vg:80019234"/>
<sequence>MFCSCSNGYECPHRCWHCNGFREDGCEVWCHIRPFEEED</sequence>
<organism evidence="1 2">
    <name type="scientific">Streptomyces phage Ibantik</name>
    <dbReference type="NCBI Taxonomy" id="2182397"/>
    <lineage>
        <taxon>Viruses</taxon>
        <taxon>Duplodnaviria</taxon>
        <taxon>Heunggongvirae</taxon>
        <taxon>Uroviricota</taxon>
        <taxon>Caudoviricetes</taxon>
        <taxon>Ibantikvirus</taxon>
        <taxon>Ibantikvirus ibantik</taxon>
    </lineage>
</organism>
<proteinExistence type="predicted"/>
<reference evidence="2" key="1">
    <citation type="submission" date="2018-04" db="EMBL/GenBank/DDBJ databases">
        <authorList>
            <person name="Go L.Y."/>
            <person name="Mitchell J.A."/>
        </authorList>
    </citation>
    <scope>NUCLEOTIDE SEQUENCE [LARGE SCALE GENOMIC DNA]</scope>
</reference>
<dbReference type="Proteomes" id="UP000247188">
    <property type="component" value="Segment"/>
</dbReference>
<name>A0A2U8UNC8_9CAUD</name>
<dbReference type="GeneID" id="80019234"/>
<accession>A0A2U8UNC8</accession>
<keyword evidence="2" id="KW-1185">Reference proteome</keyword>
<protein>
    <submittedName>
        <fullName evidence="1">Uncharacterized protein</fullName>
    </submittedName>
</protein>
<dbReference type="EMBL" id="MH155870">
    <property type="protein sequence ID" value="AWN05239.1"/>
    <property type="molecule type" value="Genomic_DNA"/>
</dbReference>